<keyword evidence="3" id="KW-0808">Transferase</keyword>
<proteinExistence type="predicted"/>
<dbReference type="PROSITE" id="PS50011">
    <property type="entry name" value="PROTEIN_KINASE_DOM"/>
    <property type="match status" value="1"/>
</dbReference>
<evidence type="ECO:0000313" key="12">
    <source>
        <dbReference type="Proteomes" id="UP000005666"/>
    </source>
</evidence>
<dbReference type="PROSITE" id="PS00107">
    <property type="entry name" value="PROTEIN_KINASE_ATP"/>
    <property type="match status" value="1"/>
</dbReference>
<dbReference type="FunFam" id="1.10.510.10:FF:001035">
    <property type="entry name" value="Serine/threonine-protein kinase CHK1"/>
    <property type="match status" value="1"/>
</dbReference>
<feature type="binding site" evidence="9">
    <location>
        <position position="45"/>
    </location>
    <ligand>
        <name>ATP</name>
        <dbReference type="ChEBI" id="CHEBI:30616"/>
    </ligand>
</feature>
<dbReference type="GeneID" id="11530586"/>
<comment type="catalytic activity">
    <reaction evidence="8">
        <text>L-seryl-[protein] + ATP = O-phospho-L-seryl-[protein] + ADP + H(+)</text>
        <dbReference type="Rhea" id="RHEA:17989"/>
        <dbReference type="Rhea" id="RHEA-COMP:9863"/>
        <dbReference type="Rhea" id="RHEA-COMP:11604"/>
        <dbReference type="ChEBI" id="CHEBI:15378"/>
        <dbReference type="ChEBI" id="CHEBI:29999"/>
        <dbReference type="ChEBI" id="CHEBI:30616"/>
        <dbReference type="ChEBI" id="CHEBI:83421"/>
        <dbReference type="ChEBI" id="CHEBI:456216"/>
        <dbReference type="EC" id="2.7.11.1"/>
    </reaction>
</comment>
<dbReference type="eggNOG" id="KOG0590">
    <property type="taxonomic scope" value="Eukaryota"/>
</dbReference>
<dbReference type="PANTHER" id="PTHR43895:SF32">
    <property type="entry name" value="SERINE_THREONINE-PROTEIN KINASE CHK1"/>
    <property type="match status" value="1"/>
</dbReference>
<dbReference type="RefSeq" id="XP_003688541.1">
    <property type="nucleotide sequence ID" value="XM_003688493.1"/>
</dbReference>
<keyword evidence="5" id="KW-0418">Kinase</keyword>
<dbReference type="GO" id="GO:0007095">
    <property type="term" value="P:mitotic G2 DNA damage checkpoint signaling"/>
    <property type="evidence" value="ECO:0007669"/>
    <property type="project" value="EnsemblFungi"/>
</dbReference>
<dbReference type="EMBL" id="HE612870">
    <property type="protein sequence ID" value="CCE66107.1"/>
    <property type="molecule type" value="Genomic_DNA"/>
</dbReference>
<dbReference type="GO" id="GO:0051598">
    <property type="term" value="P:meiotic recombination checkpoint signaling"/>
    <property type="evidence" value="ECO:0007669"/>
    <property type="project" value="EnsemblFungi"/>
</dbReference>
<dbReference type="OMA" id="ACIKKAC"/>
<dbReference type="PROSITE" id="PS00108">
    <property type="entry name" value="PROTEIN_KINASE_ST"/>
    <property type="match status" value="1"/>
</dbReference>
<dbReference type="InterPro" id="IPR008271">
    <property type="entry name" value="Ser/Thr_kinase_AS"/>
</dbReference>
<keyword evidence="4 9" id="KW-0547">Nucleotide-binding</keyword>
<dbReference type="GO" id="GO:0005634">
    <property type="term" value="C:nucleus"/>
    <property type="evidence" value="ECO:0007669"/>
    <property type="project" value="EnsemblFungi"/>
</dbReference>
<dbReference type="GO" id="GO:0004674">
    <property type="term" value="F:protein serine/threonine kinase activity"/>
    <property type="evidence" value="ECO:0007669"/>
    <property type="project" value="UniProtKB-KW"/>
</dbReference>
<dbReference type="OrthoDB" id="539158at2759"/>
<evidence type="ECO:0000256" key="7">
    <source>
        <dbReference type="ARBA" id="ARBA00047899"/>
    </source>
</evidence>
<evidence type="ECO:0000256" key="9">
    <source>
        <dbReference type="PROSITE-ProRule" id="PRU10141"/>
    </source>
</evidence>
<dbReference type="STRING" id="1071381.G8C1S9"/>
<evidence type="ECO:0000256" key="2">
    <source>
        <dbReference type="ARBA" id="ARBA00022527"/>
    </source>
</evidence>
<keyword evidence="2" id="KW-0723">Serine/threonine-protein kinase</keyword>
<dbReference type="Gene3D" id="1.10.510.10">
    <property type="entry name" value="Transferase(Phosphotransferase) domain 1"/>
    <property type="match status" value="1"/>
</dbReference>
<dbReference type="Proteomes" id="UP000005666">
    <property type="component" value="Chromosome 15"/>
</dbReference>
<accession>G8C1S9</accession>
<dbReference type="SUPFAM" id="SSF56112">
    <property type="entry name" value="Protein kinase-like (PK-like)"/>
    <property type="match status" value="1"/>
</dbReference>
<reference evidence="11 12" key="1">
    <citation type="journal article" date="2011" name="Proc. Natl. Acad. Sci. U.S.A.">
        <title>Evolutionary erosion of yeast sex chromosomes by mating-type switching accidents.</title>
        <authorList>
            <person name="Gordon J.L."/>
            <person name="Armisen D."/>
            <person name="Proux-Wera E."/>
            <person name="Oheigeartaigh S.S."/>
            <person name="Byrne K.P."/>
            <person name="Wolfe K.H."/>
        </authorList>
    </citation>
    <scope>NUCLEOTIDE SEQUENCE [LARGE SCALE GENOMIC DNA]</scope>
    <source>
        <strain evidence="12">ATCC 24235 / CBS 4417 / NBRC 1672 / NRRL Y-8282 / UCD 70-5</strain>
    </source>
</reference>
<sequence length="526" mass="59240">MNFSQISTLPKIKDVELNETIGNGAFACVKTAYLKADPSVIFAVKFVHIPTCTQQGLTEKDITKEVVLQSKCSDHPNVLKIIDCNISTDFMWIIMELAEGGDLFDKIEPDVGVDSSVAQFYFQQLVNAVVYLHTECGVSHRDIKPENILLDNNGNLKLADFGLASQFKRKDGSLRISTDQKGSPPYMAPEVLHSSQYFADKTDIWSIGVLLFVLLTGEIPWEAPLLEDSNFQYFIEHNGNITLGPWSKIDLNQLNLLRKILQPNPDNRISLEMIKKHPWFTTKVPFAGSDGLCNDPSQLAKRLYLNLKVSLSDDDYLRSTQDPGSYGRSNAGFRATQPVGDDYADIEHDPLATDHNMSTQLAFTQYNHNRITDKYAHNEQNWTQLLSNDLALLQFSDKSLDGSLSTNLRFDHTKLTKFYSLANMEEIISTLEEALRFSNIKVKPNLYDNFLKLSSSMGAASVFPVTINIKTDDFTGLLLSGVISINKVQEDLKIISINRKSGDPLEWRRLFKKLALLCRNLVFIPN</sequence>
<dbReference type="KEGG" id="tpf:TPHA_0O01400"/>
<evidence type="ECO:0000259" key="10">
    <source>
        <dbReference type="PROSITE" id="PS50011"/>
    </source>
</evidence>
<evidence type="ECO:0000256" key="1">
    <source>
        <dbReference type="ARBA" id="ARBA00012513"/>
    </source>
</evidence>
<dbReference type="SMART" id="SM00220">
    <property type="entry name" value="S_TKc"/>
    <property type="match status" value="1"/>
</dbReference>
<evidence type="ECO:0000256" key="8">
    <source>
        <dbReference type="ARBA" id="ARBA00048679"/>
    </source>
</evidence>
<name>G8C1S9_TETPH</name>
<dbReference type="GO" id="GO:0005737">
    <property type="term" value="C:cytoplasm"/>
    <property type="evidence" value="ECO:0007669"/>
    <property type="project" value="EnsemblFungi"/>
</dbReference>
<evidence type="ECO:0000313" key="11">
    <source>
        <dbReference type="EMBL" id="CCE66107.1"/>
    </source>
</evidence>
<keyword evidence="6 9" id="KW-0067">ATP-binding</keyword>
<dbReference type="HOGENOM" id="CLU_000288_59_8_1"/>
<dbReference type="EC" id="2.7.11.1" evidence="1"/>
<dbReference type="PANTHER" id="PTHR43895">
    <property type="entry name" value="CALCIUM/CALMODULIN-DEPENDENT PROTEIN KINASE KINASE-RELATED"/>
    <property type="match status" value="1"/>
</dbReference>
<comment type="catalytic activity">
    <reaction evidence="7">
        <text>L-threonyl-[protein] + ATP = O-phospho-L-threonyl-[protein] + ADP + H(+)</text>
        <dbReference type="Rhea" id="RHEA:46608"/>
        <dbReference type="Rhea" id="RHEA-COMP:11060"/>
        <dbReference type="Rhea" id="RHEA-COMP:11605"/>
        <dbReference type="ChEBI" id="CHEBI:15378"/>
        <dbReference type="ChEBI" id="CHEBI:30013"/>
        <dbReference type="ChEBI" id="CHEBI:30616"/>
        <dbReference type="ChEBI" id="CHEBI:61977"/>
        <dbReference type="ChEBI" id="CHEBI:456216"/>
        <dbReference type="EC" id="2.7.11.1"/>
    </reaction>
</comment>
<dbReference type="InterPro" id="IPR000719">
    <property type="entry name" value="Prot_kinase_dom"/>
</dbReference>
<dbReference type="InterPro" id="IPR017441">
    <property type="entry name" value="Protein_kinase_ATP_BS"/>
</dbReference>
<gene>
    <name evidence="11" type="primary">TPHA0O01400</name>
    <name evidence="11" type="ordered locus">TPHA_0O01400</name>
</gene>
<organism evidence="11 12">
    <name type="scientific">Tetrapisispora phaffii (strain ATCC 24235 / CBS 4417 / NBRC 1672 / NRRL Y-8282 / UCD 70-5)</name>
    <name type="common">Yeast</name>
    <name type="synonym">Fabospora phaffii</name>
    <dbReference type="NCBI Taxonomy" id="1071381"/>
    <lineage>
        <taxon>Eukaryota</taxon>
        <taxon>Fungi</taxon>
        <taxon>Dikarya</taxon>
        <taxon>Ascomycota</taxon>
        <taxon>Saccharomycotina</taxon>
        <taxon>Saccharomycetes</taxon>
        <taxon>Saccharomycetales</taxon>
        <taxon>Saccharomycetaceae</taxon>
        <taxon>Tetrapisispora</taxon>
    </lineage>
</organism>
<evidence type="ECO:0000256" key="4">
    <source>
        <dbReference type="ARBA" id="ARBA00022741"/>
    </source>
</evidence>
<evidence type="ECO:0000256" key="3">
    <source>
        <dbReference type="ARBA" id="ARBA00022679"/>
    </source>
</evidence>
<feature type="domain" description="Protein kinase" evidence="10">
    <location>
        <begin position="15"/>
        <end position="280"/>
    </location>
</feature>
<dbReference type="GO" id="GO:0000122">
    <property type="term" value="P:negative regulation of transcription by RNA polymerase II"/>
    <property type="evidence" value="ECO:0007669"/>
    <property type="project" value="EnsemblFungi"/>
</dbReference>
<dbReference type="GO" id="GO:0000785">
    <property type="term" value="C:chromatin"/>
    <property type="evidence" value="ECO:0007669"/>
    <property type="project" value="EnsemblFungi"/>
</dbReference>
<dbReference type="GO" id="GO:0035861">
    <property type="term" value="C:site of double-strand break"/>
    <property type="evidence" value="ECO:0007669"/>
    <property type="project" value="EnsemblFungi"/>
</dbReference>
<dbReference type="InterPro" id="IPR011009">
    <property type="entry name" value="Kinase-like_dom_sf"/>
</dbReference>
<evidence type="ECO:0000256" key="5">
    <source>
        <dbReference type="ARBA" id="ARBA00022777"/>
    </source>
</evidence>
<dbReference type="GO" id="GO:0005524">
    <property type="term" value="F:ATP binding"/>
    <property type="evidence" value="ECO:0007669"/>
    <property type="project" value="UniProtKB-UniRule"/>
</dbReference>
<dbReference type="GO" id="GO:0031297">
    <property type="term" value="P:replication fork processing"/>
    <property type="evidence" value="ECO:0007669"/>
    <property type="project" value="EnsemblFungi"/>
</dbReference>
<keyword evidence="12" id="KW-1185">Reference proteome</keyword>
<protein>
    <recommendedName>
        <fullName evidence="1">non-specific serine/threonine protein kinase</fullName>
        <ecNumber evidence="1">2.7.11.1</ecNumber>
    </recommendedName>
</protein>
<dbReference type="AlphaFoldDB" id="G8C1S9"/>
<dbReference type="Pfam" id="PF00069">
    <property type="entry name" value="Pkinase"/>
    <property type="match status" value="1"/>
</dbReference>
<evidence type="ECO:0000256" key="6">
    <source>
        <dbReference type="ARBA" id="ARBA00022840"/>
    </source>
</evidence>